<comment type="caution">
    <text evidence="1">The sequence shown here is derived from an EMBL/GenBank/DDBJ whole genome shotgun (WGS) entry which is preliminary data.</text>
</comment>
<sequence length="218" mass="24711">MTIARRIQQRLTNSNDPRSLSARARAKRWDELMRRFPALDSMRVLDLGGMPDFWRKSTVRPAHVTTVNLLTADTEEAWMEHVVSDACAPEGLSDEKFDLVVSNSLLEHVGGYARRRQLAEVIHGYAERHWVQTPYRYFPIEPHWAFPGLQFLPVSARAAAVRKWPLGHAAIKGKDESTDAVLATELLSLTEMRLLFPSSDIWHERAAGLTKSLVAVRS</sequence>
<evidence type="ECO:0008006" key="3">
    <source>
        <dbReference type="Google" id="ProtNLM"/>
    </source>
</evidence>
<name>A0A3E0GU91_9PSEU</name>
<accession>A0A3E0GU91</accession>
<dbReference type="Proteomes" id="UP000256269">
    <property type="component" value="Unassembled WGS sequence"/>
</dbReference>
<dbReference type="SUPFAM" id="SSF53335">
    <property type="entry name" value="S-adenosyl-L-methionine-dependent methyltransferases"/>
    <property type="match status" value="1"/>
</dbReference>
<dbReference type="InterPro" id="IPR029063">
    <property type="entry name" value="SAM-dependent_MTases_sf"/>
</dbReference>
<dbReference type="OrthoDB" id="7260171at2"/>
<organism evidence="1 2">
    <name type="scientific">Kutzneria buriramensis</name>
    <dbReference type="NCBI Taxonomy" id="1045776"/>
    <lineage>
        <taxon>Bacteria</taxon>
        <taxon>Bacillati</taxon>
        <taxon>Actinomycetota</taxon>
        <taxon>Actinomycetes</taxon>
        <taxon>Pseudonocardiales</taxon>
        <taxon>Pseudonocardiaceae</taxon>
        <taxon>Kutzneria</taxon>
    </lineage>
</organism>
<proteinExistence type="predicted"/>
<dbReference type="EMBL" id="QUNO01000027">
    <property type="protein sequence ID" value="REH28454.1"/>
    <property type="molecule type" value="Genomic_DNA"/>
</dbReference>
<gene>
    <name evidence="1" type="ORF">BCF44_12734</name>
</gene>
<protein>
    <recommendedName>
        <fullName evidence="3">Methyltransferase family protein</fullName>
    </recommendedName>
</protein>
<keyword evidence="2" id="KW-1185">Reference proteome</keyword>
<evidence type="ECO:0000313" key="2">
    <source>
        <dbReference type="Proteomes" id="UP000256269"/>
    </source>
</evidence>
<reference evidence="1 2" key="1">
    <citation type="submission" date="2018-08" db="EMBL/GenBank/DDBJ databases">
        <title>Genomic Encyclopedia of Archaeal and Bacterial Type Strains, Phase II (KMG-II): from individual species to whole genera.</title>
        <authorList>
            <person name="Goeker M."/>
        </authorList>
    </citation>
    <scope>NUCLEOTIDE SEQUENCE [LARGE SCALE GENOMIC DNA]</scope>
    <source>
        <strain evidence="1 2">DSM 45791</strain>
    </source>
</reference>
<dbReference type="AlphaFoldDB" id="A0A3E0GU91"/>
<dbReference type="RefSeq" id="WP_116181482.1">
    <property type="nucleotide sequence ID" value="NZ_CP144375.1"/>
</dbReference>
<evidence type="ECO:0000313" key="1">
    <source>
        <dbReference type="EMBL" id="REH28454.1"/>
    </source>
</evidence>